<evidence type="ECO:0000256" key="1">
    <source>
        <dbReference type="SAM" id="Phobius"/>
    </source>
</evidence>
<dbReference type="Gene3D" id="3.40.1230.10">
    <property type="entry name" value="MTH938-like"/>
    <property type="match status" value="1"/>
</dbReference>
<accession>A0A0R3TB65</accession>
<reference evidence="4" key="1">
    <citation type="submission" date="2017-02" db="UniProtKB">
        <authorList>
            <consortium name="WormBaseParasite"/>
        </authorList>
    </citation>
    <scope>IDENTIFICATION</scope>
</reference>
<dbReference type="AlphaFoldDB" id="A0A0R3TB65"/>
<evidence type="ECO:0000313" key="4">
    <source>
        <dbReference type="WBParaSite" id="HNAJ_0000430401-mRNA-1"/>
    </source>
</evidence>
<evidence type="ECO:0000313" key="2">
    <source>
        <dbReference type="EMBL" id="VDO00162.1"/>
    </source>
</evidence>
<keyword evidence="1" id="KW-1133">Transmembrane helix</keyword>
<gene>
    <name evidence="2" type="ORF">HNAJ_LOCUS4302</name>
</gene>
<reference evidence="2 3" key="2">
    <citation type="submission" date="2018-11" db="EMBL/GenBank/DDBJ databases">
        <authorList>
            <consortium name="Pathogen Informatics"/>
        </authorList>
    </citation>
    <scope>NUCLEOTIDE SEQUENCE [LARGE SCALE GENOMIC DNA]</scope>
</reference>
<evidence type="ECO:0000313" key="3">
    <source>
        <dbReference type="Proteomes" id="UP000278807"/>
    </source>
</evidence>
<feature type="transmembrane region" description="Helical" evidence="1">
    <location>
        <begin position="73"/>
        <end position="93"/>
    </location>
</feature>
<organism evidence="4">
    <name type="scientific">Rodentolepis nana</name>
    <name type="common">Dwarf tapeworm</name>
    <name type="synonym">Hymenolepis nana</name>
    <dbReference type="NCBI Taxonomy" id="102285"/>
    <lineage>
        <taxon>Eukaryota</taxon>
        <taxon>Metazoa</taxon>
        <taxon>Spiralia</taxon>
        <taxon>Lophotrochozoa</taxon>
        <taxon>Platyhelminthes</taxon>
        <taxon>Cestoda</taxon>
        <taxon>Eucestoda</taxon>
        <taxon>Cyclophyllidea</taxon>
        <taxon>Hymenolepididae</taxon>
        <taxon>Rodentolepis</taxon>
    </lineage>
</organism>
<dbReference type="Proteomes" id="UP000278807">
    <property type="component" value="Unassembled WGS sequence"/>
</dbReference>
<keyword evidence="1" id="KW-0472">Membrane</keyword>
<keyword evidence="3" id="KW-1185">Reference proteome</keyword>
<dbReference type="STRING" id="102285.A0A0R3TB65"/>
<dbReference type="EMBL" id="UZAE01002934">
    <property type="protein sequence ID" value="VDO00162.1"/>
    <property type="molecule type" value="Genomic_DNA"/>
</dbReference>
<dbReference type="OrthoDB" id="413520at2759"/>
<dbReference type="InterPro" id="IPR036748">
    <property type="entry name" value="MTH938-like_sf"/>
</dbReference>
<sequence length="95" mass="10887">MLSPKITKLCWGSIAVEKIGDDGRPIEGEEISYRDAKVWPGGSSGWDWNKTGEFKLCFYRIILLTYYSFNRGITLISALFVYVLSCFLFVLLLHQ</sequence>
<dbReference type="WBParaSite" id="HNAJ_0000430401-mRNA-1">
    <property type="protein sequence ID" value="HNAJ_0000430401-mRNA-1"/>
    <property type="gene ID" value="HNAJ_0000430401"/>
</dbReference>
<name>A0A0R3TB65_RODNA</name>
<keyword evidence="1" id="KW-0812">Transmembrane</keyword>
<proteinExistence type="predicted"/>
<protein>
    <submittedName>
        <fullName evidence="4">Peptidylprolyl isomerase</fullName>
    </submittedName>
</protein>